<dbReference type="AlphaFoldDB" id="A0A5N5G8U6"/>
<sequence>MYGESLTKLEIQLSQIVKALNEHQFGGDDQEKDEEQLKEACCAYFHSKVPKLYEDEEPYIPPRPYVPPILFPGRFVKQKHDKPPIDVFEEILPVHHKKEDSELDDDIAALNEFHSSLATTHSSIEIIAPATSSTIFEDLFFYKERRKHHHNQVLKPLIPTNVRRYLDFLPP</sequence>
<evidence type="ECO:0000313" key="2">
    <source>
        <dbReference type="Proteomes" id="UP000327157"/>
    </source>
</evidence>
<dbReference type="EMBL" id="SMOL01000500">
    <property type="protein sequence ID" value="KAB2609980.1"/>
    <property type="molecule type" value="Genomic_DNA"/>
</dbReference>
<accession>A0A5N5G8U6</accession>
<evidence type="ECO:0000313" key="1">
    <source>
        <dbReference type="EMBL" id="KAB2609980.1"/>
    </source>
</evidence>
<reference evidence="1 2" key="1">
    <citation type="submission" date="2019-09" db="EMBL/GenBank/DDBJ databases">
        <authorList>
            <person name="Ou C."/>
        </authorList>
    </citation>
    <scope>NUCLEOTIDE SEQUENCE [LARGE SCALE GENOMIC DNA]</scope>
    <source>
        <strain evidence="1">S2</strain>
        <tissue evidence="1">Leaf</tissue>
    </source>
</reference>
<reference evidence="1 2" key="2">
    <citation type="submission" date="2019-11" db="EMBL/GenBank/DDBJ databases">
        <title>A de novo genome assembly of a pear dwarfing rootstock.</title>
        <authorList>
            <person name="Wang F."/>
            <person name="Wang J."/>
            <person name="Li S."/>
            <person name="Zhang Y."/>
            <person name="Fang M."/>
            <person name="Ma L."/>
            <person name="Zhao Y."/>
            <person name="Jiang S."/>
        </authorList>
    </citation>
    <scope>NUCLEOTIDE SEQUENCE [LARGE SCALE GENOMIC DNA]</scope>
    <source>
        <strain evidence="1">S2</strain>
        <tissue evidence="1">Leaf</tissue>
    </source>
</reference>
<keyword evidence="2" id="KW-1185">Reference proteome</keyword>
<protein>
    <submittedName>
        <fullName evidence="1">Uncharacterized protein</fullName>
    </submittedName>
</protein>
<name>A0A5N5G8U6_9ROSA</name>
<organism evidence="1 2">
    <name type="scientific">Pyrus ussuriensis x Pyrus communis</name>
    <dbReference type="NCBI Taxonomy" id="2448454"/>
    <lineage>
        <taxon>Eukaryota</taxon>
        <taxon>Viridiplantae</taxon>
        <taxon>Streptophyta</taxon>
        <taxon>Embryophyta</taxon>
        <taxon>Tracheophyta</taxon>
        <taxon>Spermatophyta</taxon>
        <taxon>Magnoliopsida</taxon>
        <taxon>eudicotyledons</taxon>
        <taxon>Gunneridae</taxon>
        <taxon>Pentapetalae</taxon>
        <taxon>rosids</taxon>
        <taxon>fabids</taxon>
        <taxon>Rosales</taxon>
        <taxon>Rosaceae</taxon>
        <taxon>Amygdaloideae</taxon>
        <taxon>Maleae</taxon>
        <taxon>Pyrus</taxon>
    </lineage>
</organism>
<comment type="caution">
    <text evidence="1">The sequence shown here is derived from an EMBL/GenBank/DDBJ whole genome shotgun (WGS) entry which is preliminary data.</text>
</comment>
<gene>
    <name evidence="1" type="ORF">D8674_039151</name>
</gene>
<proteinExistence type="predicted"/>
<dbReference type="Proteomes" id="UP000327157">
    <property type="component" value="Unassembled WGS sequence"/>
</dbReference>